<comment type="caution">
    <text evidence="2">The sequence shown here is derived from an EMBL/GenBank/DDBJ whole genome shotgun (WGS) entry which is preliminary data.</text>
</comment>
<dbReference type="CDD" id="cd11349">
    <property type="entry name" value="AmyAc_3"/>
    <property type="match status" value="1"/>
</dbReference>
<protein>
    <submittedName>
        <fullName evidence="2">Alpha-amylase family protein</fullName>
    </submittedName>
</protein>
<organism evidence="2 3">
    <name type="scientific">Vibrio olivae</name>
    <dbReference type="NCBI Taxonomy" id="1243002"/>
    <lineage>
        <taxon>Bacteria</taxon>
        <taxon>Pseudomonadati</taxon>
        <taxon>Pseudomonadota</taxon>
        <taxon>Gammaproteobacteria</taxon>
        <taxon>Vibrionales</taxon>
        <taxon>Vibrionaceae</taxon>
        <taxon>Vibrio</taxon>
    </lineage>
</organism>
<evidence type="ECO:0000259" key="1">
    <source>
        <dbReference type="SMART" id="SM00642"/>
    </source>
</evidence>
<evidence type="ECO:0000313" key="2">
    <source>
        <dbReference type="EMBL" id="MFB9135451.1"/>
    </source>
</evidence>
<feature type="domain" description="Glycosyl hydrolase family 13 catalytic" evidence="1">
    <location>
        <begin position="10"/>
        <end position="481"/>
    </location>
</feature>
<dbReference type="InterPro" id="IPR017853">
    <property type="entry name" value="GH"/>
</dbReference>
<dbReference type="RefSeq" id="WP_390192339.1">
    <property type="nucleotide sequence ID" value="NZ_JBHMEP010000002.1"/>
</dbReference>
<dbReference type="Pfam" id="PF00128">
    <property type="entry name" value="Alpha-amylase"/>
    <property type="match status" value="2"/>
</dbReference>
<sequence length="595" mass="68017">MQSGKCHIYQVFTRLFGNTQTHNHSWGTLEQNGVGKFSDFTPCALEKIKALGITHIWYTGVLHHATTTDYQRFGITNDHPAIVKGRAGSPYAIKDYYSVDPDLADNPAQRNQEFSQLIERTHQAGLKVIIDIVPNHVARCYQGLNNPQHVVDFGHNDDTSVAYQRDNNFYYLPDEAFQLPEFPTRYRPSGGEAHSQLNVPFKEEPAKWTGNGAARAQPSFDDWFETVKINYGIKPDGSQDFTPLDDAFRHRSYAQHLAFWDEQSLPDSWYKFADIVCYWLAQGVDGFRFDMAEMVPVEFWSYLNSLIKTQRADTVLIAEIYQPDRYEDYIELGKMDYLYNKVGLYDLLRSIVQGTASTSQIGALEWQQRKMAAHFVNFLENHDEQRIASPAFAGDAKRACPAMLVACTLSPAAMLIYFGQEVGEPANENAGFGQPSRTSIFDYVGVPHHQRWMNQGRFDGGLLNHNELELRQFYQRLLNLTLQSPAMQGDYHDLYAANYAQFDELQHRLFAFARSAPSQIVIIAVNFDHQHSKRINLSLPQTLVKHWPQNSDGLYLYDHLNDVRYPLHLNHDGACVSVEFTPLFCGYLELIKEPA</sequence>
<accession>A0ABV5HMJ1</accession>
<keyword evidence="3" id="KW-1185">Reference proteome</keyword>
<dbReference type="PANTHER" id="PTHR10357:SF205">
    <property type="entry name" value="O-GLYCOSYL HYDROLASE FAMILY 13"/>
    <property type="match status" value="1"/>
</dbReference>
<dbReference type="Gene3D" id="3.20.20.80">
    <property type="entry name" value="Glycosidases"/>
    <property type="match status" value="2"/>
</dbReference>
<proteinExistence type="predicted"/>
<dbReference type="EMBL" id="JBHMEP010000002">
    <property type="protein sequence ID" value="MFB9135451.1"/>
    <property type="molecule type" value="Genomic_DNA"/>
</dbReference>
<name>A0ABV5HMJ1_9VIBR</name>
<gene>
    <name evidence="2" type="ORF">ACFFUV_10810</name>
</gene>
<dbReference type="SUPFAM" id="SSF51445">
    <property type="entry name" value="(Trans)glycosidases"/>
    <property type="match status" value="1"/>
</dbReference>
<dbReference type="SMART" id="SM00642">
    <property type="entry name" value="Aamy"/>
    <property type="match status" value="1"/>
</dbReference>
<reference evidence="2 3" key="1">
    <citation type="submission" date="2024-09" db="EMBL/GenBank/DDBJ databases">
        <authorList>
            <person name="Sun Q."/>
            <person name="Mori K."/>
        </authorList>
    </citation>
    <scope>NUCLEOTIDE SEQUENCE [LARGE SCALE GENOMIC DNA]</scope>
    <source>
        <strain evidence="2 3">CECT 8064</strain>
    </source>
</reference>
<evidence type="ECO:0000313" key="3">
    <source>
        <dbReference type="Proteomes" id="UP001589645"/>
    </source>
</evidence>
<dbReference type="PANTHER" id="PTHR10357">
    <property type="entry name" value="ALPHA-AMYLASE FAMILY MEMBER"/>
    <property type="match status" value="1"/>
</dbReference>
<dbReference type="Proteomes" id="UP001589645">
    <property type="component" value="Unassembled WGS sequence"/>
</dbReference>
<dbReference type="InterPro" id="IPR006047">
    <property type="entry name" value="GH13_cat_dom"/>
</dbReference>